<feature type="binding site" evidence="7">
    <location>
        <position position="237"/>
    </location>
    <ligand>
        <name>FMN</name>
        <dbReference type="ChEBI" id="CHEBI:58210"/>
    </ligand>
</feature>
<evidence type="ECO:0000256" key="2">
    <source>
        <dbReference type="ARBA" id="ARBA00022630"/>
    </source>
</evidence>
<keyword evidence="4" id="KW-0560">Oxidoreductase</keyword>
<evidence type="ECO:0000256" key="7">
    <source>
        <dbReference type="PIRSR" id="PIRSR000138-2"/>
    </source>
</evidence>
<comment type="similarity">
    <text evidence="5">Belongs to the FMN-dependent alpha-hydroxy acid dehydrogenase family.</text>
</comment>
<evidence type="ECO:0000313" key="10">
    <source>
        <dbReference type="Proteomes" id="UP000277094"/>
    </source>
</evidence>
<dbReference type="PIRSF" id="PIRSF000138">
    <property type="entry name" value="Al-hdrx_acd_dh"/>
    <property type="match status" value="1"/>
</dbReference>
<comment type="cofactor">
    <cofactor evidence="1">
        <name>FMN</name>
        <dbReference type="ChEBI" id="CHEBI:58210"/>
    </cofactor>
</comment>
<gene>
    <name evidence="9" type="ORF">EFL95_09685</name>
</gene>
<dbReference type="AlphaFoldDB" id="A0A3N0DUH5"/>
<dbReference type="Gene3D" id="3.20.20.70">
    <property type="entry name" value="Aldolase class I"/>
    <property type="match status" value="1"/>
</dbReference>
<feature type="binding site" evidence="7">
    <location>
        <position position="242"/>
    </location>
    <ligand>
        <name>glyoxylate</name>
        <dbReference type="ChEBI" id="CHEBI:36655"/>
    </ligand>
</feature>
<evidence type="ECO:0000256" key="3">
    <source>
        <dbReference type="ARBA" id="ARBA00022643"/>
    </source>
</evidence>
<dbReference type="InterPro" id="IPR037396">
    <property type="entry name" value="FMN_HAD"/>
</dbReference>
<accession>A0A3N0DUH5</accession>
<evidence type="ECO:0000256" key="4">
    <source>
        <dbReference type="ARBA" id="ARBA00023002"/>
    </source>
</evidence>
<feature type="binding site" evidence="7">
    <location>
        <position position="126"/>
    </location>
    <ligand>
        <name>FMN</name>
        <dbReference type="ChEBI" id="CHEBI:58210"/>
    </ligand>
</feature>
<dbReference type="Proteomes" id="UP000277094">
    <property type="component" value="Unassembled WGS sequence"/>
</dbReference>
<feature type="active site" description="Proton acceptor" evidence="6">
    <location>
        <position position="239"/>
    </location>
</feature>
<dbReference type="PROSITE" id="PS00557">
    <property type="entry name" value="FMN_HYDROXY_ACID_DH_1"/>
    <property type="match status" value="1"/>
</dbReference>
<keyword evidence="10" id="KW-1185">Reference proteome</keyword>
<feature type="binding site" evidence="7">
    <location>
        <begin position="270"/>
        <end position="274"/>
    </location>
    <ligand>
        <name>FMN</name>
        <dbReference type="ChEBI" id="CHEBI:58210"/>
    </ligand>
</feature>
<protein>
    <submittedName>
        <fullName evidence="9">Alpha-hydroxy-acid oxidizing enzyme</fullName>
    </submittedName>
</protein>
<dbReference type="InterPro" id="IPR013785">
    <property type="entry name" value="Aldolase_TIM"/>
</dbReference>
<evidence type="ECO:0000256" key="1">
    <source>
        <dbReference type="ARBA" id="ARBA00001917"/>
    </source>
</evidence>
<keyword evidence="3 7" id="KW-0288">FMN</keyword>
<comment type="caution">
    <text evidence="9">The sequence shown here is derived from an EMBL/GenBank/DDBJ whole genome shotgun (WGS) entry which is preliminary data.</text>
</comment>
<dbReference type="SUPFAM" id="SSF51395">
    <property type="entry name" value="FMN-linked oxidoreductases"/>
    <property type="match status" value="1"/>
</dbReference>
<dbReference type="CDD" id="cd02809">
    <property type="entry name" value="alpha_hydroxyacid_oxid_FMN"/>
    <property type="match status" value="1"/>
</dbReference>
<dbReference type="RefSeq" id="WP_123233774.1">
    <property type="nucleotide sequence ID" value="NZ_RJSG01000002.1"/>
</dbReference>
<dbReference type="GO" id="GO:0010181">
    <property type="term" value="F:FMN binding"/>
    <property type="evidence" value="ECO:0007669"/>
    <property type="project" value="InterPro"/>
</dbReference>
<keyword evidence="2 7" id="KW-0285">Flavoprotein</keyword>
<dbReference type="InterPro" id="IPR012133">
    <property type="entry name" value="Alpha-hydoxy_acid_DH_FMN"/>
</dbReference>
<dbReference type="Pfam" id="PF01070">
    <property type="entry name" value="FMN_dh"/>
    <property type="match status" value="1"/>
</dbReference>
<dbReference type="PANTHER" id="PTHR10578:SF107">
    <property type="entry name" value="2-HYDROXYACID OXIDASE 1"/>
    <property type="match status" value="1"/>
</dbReference>
<dbReference type="PANTHER" id="PTHR10578">
    <property type="entry name" value="S -2-HYDROXY-ACID OXIDASE-RELATED"/>
    <property type="match status" value="1"/>
</dbReference>
<feature type="domain" description="FMN hydroxy acid dehydrogenase" evidence="8">
    <location>
        <begin position="1"/>
        <end position="344"/>
    </location>
</feature>
<feature type="binding site" evidence="7">
    <location>
        <position position="163"/>
    </location>
    <ligand>
        <name>glyoxylate</name>
        <dbReference type="ChEBI" id="CHEBI:36655"/>
    </ligand>
</feature>
<evidence type="ECO:0000259" key="8">
    <source>
        <dbReference type="PROSITE" id="PS51349"/>
    </source>
</evidence>
<evidence type="ECO:0000256" key="6">
    <source>
        <dbReference type="PIRSR" id="PIRSR000138-1"/>
    </source>
</evidence>
<feature type="binding site" evidence="7">
    <location>
        <position position="128"/>
    </location>
    <ligand>
        <name>glyoxylate</name>
        <dbReference type="ChEBI" id="CHEBI:36655"/>
    </ligand>
</feature>
<evidence type="ECO:0000256" key="5">
    <source>
        <dbReference type="ARBA" id="ARBA00024042"/>
    </source>
</evidence>
<dbReference type="EMBL" id="RJSG01000002">
    <property type="protein sequence ID" value="RNL79272.1"/>
    <property type="molecule type" value="Genomic_DNA"/>
</dbReference>
<feature type="binding site" evidence="7">
    <location>
        <begin position="293"/>
        <end position="294"/>
    </location>
    <ligand>
        <name>FMN</name>
        <dbReference type="ChEBI" id="CHEBI:58210"/>
    </ligand>
</feature>
<sequence length="345" mass="36032">MEQRWQDALVARAQERLPAAVFRYFADGAGDGLTTAEAEQAWLRVRLAPRVLTDVSRVDLSSEVLGATVTTPIAIAPSSLQRLAHPDGELAMARAAAATGTLLCVPSNAGTLFSEIGDTGATWWLQLYVPEDRSLIEPVLERAAAAGARAIAVTVDAAGTRVRADLDEALDEEAAGYRLNHDDPALLGPPGHAADLGPDDLARVARLTGLPVVVKGVSRADDALRSVQAGADAVWVSNHGGRQLDRTVATAQSLGAIRDQLARDVPVFVDGGVRSGLDVLAGLALGADAVFLGRLPLYGLAAGGEAGVVEVLERVREELESALRRAGCTRPEDARGLVANQTNGP</sequence>
<dbReference type="OrthoDB" id="9770452at2"/>
<dbReference type="GO" id="GO:0016491">
    <property type="term" value="F:oxidoreductase activity"/>
    <property type="evidence" value="ECO:0007669"/>
    <property type="project" value="UniProtKB-KW"/>
</dbReference>
<organism evidence="9 10">
    <name type="scientific">Nocardioides marmorisolisilvae</name>
    <dbReference type="NCBI Taxonomy" id="1542737"/>
    <lineage>
        <taxon>Bacteria</taxon>
        <taxon>Bacillati</taxon>
        <taxon>Actinomycetota</taxon>
        <taxon>Actinomycetes</taxon>
        <taxon>Propionibacteriales</taxon>
        <taxon>Nocardioidaceae</taxon>
        <taxon>Nocardioides</taxon>
    </lineage>
</organism>
<dbReference type="InterPro" id="IPR008259">
    <property type="entry name" value="FMN_hydac_DH_AS"/>
</dbReference>
<dbReference type="PROSITE" id="PS51349">
    <property type="entry name" value="FMN_HYDROXY_ACID_DH_2"/>
    <property type="match status" value="1"/>
</dbReference>
<feature type="binding site" evidence="7">
    <location>
        <position position="154"/>
    </location>
    <ligand>
        <name>FMN</name>
        <dbReference type="ChEBI" id="CHEBI:58210"/>
    </ligand>
</feature>
<dbReference type="InterPro" id="IPR000262">
    <property type="entry name" value="FMN-dep_DH"/>
</dbReference>
<feature type="binding site" evidence="7">
    <location>
        <position position="24"/>
    </location>
    <ligand>
        <name>glyoxylate</name>
        <dbReference type="ChEBI" id="CHEBI:36655"/>
    </ligand>
</feature>
<name>A0A3N0DUH5_9ACTN</name>
<feature type="binding site" evidence="7">
    <location>
        <position position="239"/>
    </location>
    <ligand>
        <name>glyoxylate</name>
        <dbReference type="ChEBI" id="CHEBI:36655"/>
    </ligand>
</feature>
<proteinExistence type="inferred from homology"/>
<evidence type="ECO:0000313" key="9">
    <source>
        <dbReference type="EMBL" id="RNL79272.1"/>
    </source>
</evidence>
<feature type="binding site" evidence="7">
    <location>
        <position position="215"/>
    </location>
    <ligand>
        <name>FMN</name>
        <dbReference type="ChEBI" id="CHEBI:58210"/>
    </ligand>
</feature>
<reference evidence="9 10" key="1">
    <citation type="submission" date="2018-11" db="EMBL/GenBank/DDBJ databases">
        <authorList>
            <person name="Li F."/>
        </authorList>
    </citation>
    <scope>NUCLEOTIDE SEQUENCE [LARGE SCALE GENOMIC DNA]</scope>
    <source>
        <strain evidence="9 10">KIS18-7</strain>
    </source>
</reference>